<feature type="transmembrane region" description="Helical" evidence="1">
    <location>
        <begin position="47"/>
        <end position="68"/>
    </location>
</feature>
<dbReference type="EMBL" id="JAFDVD010000009">
    <property type="protein sequence ID" value="MBM6400624.1"/>
    <property type="molecule type" value="Genomic_DNA"/>
</dbReference>
<keyword evidence="1" id="KW-1133">Transmembrane helix</keyword>
<sequence length="268" mass="27802">MDVHEETGGRLRSLLEEAGTPSLSEGLLDEALSRGGRLRRRRMMARGAAGTLGAAALVAGLVVTVPALGAGADRTALPAASSPTTASPSAADEDEQAAAALFPDEDDLRGLRYRGGPLTGPDQAAVLGPQICDSTVVGPTKGAVRPVDVASIHAVLPTVTEEGVEDASFTVAGWADSRGWQQLVADTGPCRWIGVEQATWPGGDRADRLLLVGRDDPRWVVAVRRVGTRSVAVSIHRSGTTDPTVEAVRLVGLMAARLEDSPWPAVGP</sequence>
<evidence type="ECO:0000313" key="3">
    <source>
        <dbReference type="Proteomes" id="UP001430172"/>
    </source>
</evidence>
<evidence type="ECO:0000313" key="2">
    <source>
        <dbReference type="EMBL" id="MBM6400624.1"/>
    </source>
</evidence>
<dbReference type="Proteomes" id="UP001430172">
    <property type="component" value="Unassembled WGS sequence"/>
</dbReference>
<comment type="caution">
    <text evidence="2">The sequence shown here is derived from an EMBL/GenBank/DDBJ whole genome shotgun (WGS) entry which is preliminary data.</text>
</comment>
<dbReference type="RefSeq" id="WP_204131097.1">
    <property type="nucleotide sequence ID" value="NZ_JAFDVD010000009.1"/>
</dbReference>
<accession>A0ABS2CL66</accession>
<evidence type="ECO:0000256" key="1">
    <source>
        <dbReference type="SAM" id="Phobius"/>
    </source>
</evidence>
<organism evidence="2 3">
    <name type="scientific">Phycicoccus sonneratiae</name>
    <dbReference type="NCBI Taxonomy" id="2807628"/>
    <lineage>
        <taxon>Bacteria</taxon>
        <taxon>Bacillati</taxon>
        <taxon>Actinomycetota</taxon>
        <taxon>Actinomycetes</taxon>
        <taxon>Micrococcales</taxon>
        <taxon>Intrasporangiaceae</taxon>
        <taxon>Phycicoccus</taxon>
    </lineage>
</organism>
<keyword evidence="3" id="KW-1185">Reference proteome</keyword>
<proteinExistence type="predicted"/>
<keyword evidence="1" id="KW-0472">Membrane</keyword>
<protein>
    <submittedName>
        <fullName evidence="2">Uncharacterized protein</fullName>
    </submittedName>
</protein>
<reference evidence="2" key="1">
    <citation type="submission" date="2021-02" db="EMBL/GenBank/DDBJ databases">
        <title>Phycicoccus sp. MQZ13P-5T, whole genome shotgun sequence.</title>
        <authorList>
            <person name="Tuo L."/>
        </authorList>
    </citation>
    <scope>NUCLEOTIDE SEQUENCE</scope>
    <source>
        <strain evidence="2">MQZ13P-5</strain>
    </source>
</reference>
<keyword evidence="1" id="KW-0812">Transmembrane</keyword>
<gene>
    <name evidence="2" type="ORF">JQN70_09530</name>
</gene>
<name>A0ABS2CL66_9MICO</name>